<gene>
    <name evidence="1" type="ORF">J2W55_004281</name>
</gene>
<keyword evidence="2" id="KW-1185">Reference proteome</keyword>
<dbReference type="Pfam" id="PF08811">
    <property type="entry name" value="DUF1800"/>
    <property type="match status" value="1"/>
</dbReference>
<dbReference type="RefSeq" id="WP_310100440.1">
    <property type="nucleotide sequence ID" value="NZ_JAVDUU010000004.1"/>
</dbReference>
<comment type="caution">
    <text evidence="1">The sequence shown here is derived from an EMBL/GenBank/DDBJ whole genome shotgun (WGS) entry which is preliminary data.</text>
</comment>
<reference evidence="1 2" key="1">
    <citation type="submission" date="2023-07" db="EMBL/GenBank/DDBJ databases">
        <title>Sorghum-associated microbial communities from plants grown in Nebraska, USA.</title>
        <authorList>
            <person name="Schachtman D."/>
        </authorList>
    </citation>
    <scope>NUCLEOTIDE SEQUENCE [LARGE SCALE GENOMIC DNA]</scope>
    <source>
        <strain evidence="1 2">3262</strain>
    </source>
</reference>
<dbReference type="Proteomes" id="UP001247620">
    <property type="component" value="Unassembled WGS sequence"/>
</dbReference>
<protein>
    <submittedName>
        <fullName evidence="1">Uncharacterized protein (DUF1800 family)</fullName>
    </submittedName>
</protein>
<organism evidence="1 2">
    <name type="scientific">Mucilaginibacter pocheonensis</name>
    <dbReference type="NCBI Taxonomy" id="398050"/>
    <lineage>
        <taxon>Bacteria</taxon>
        <taxon>Pseudomonadati</taxon>
        <taxon>Bacteroidota</taxon>
        <taxon>Sphingobacteriia</taxon>
        <taxon>Sphingobacteriales</taxon>
        <taxon>Sphingobacteriaceae</taxon>
        <taxon>Mucilaginibacter</taxon>
    </lineage>
</organism>
<accession>A0ABU1TG94</accession>
<dbReference type="InterPro" id="IPR014917">
    <property type="entry name" value="DUF1800"/>
</dbReference>
<sequence>MKKTIQYLCCVVILILGAFVCSSFFAENRNGKSFKFPYKQQGLTEKQAAAHLLSRFTYGATPGDIDAAVKSGLENWFNQQLNANLPDDSLNQLLSKYDALKLSNTQVVEEYPKNAQVLRMAISAGVVNKDSVKSDKKAYRSVLQNYMQQNGLKPEQELFRQFVNQKILRAAYSNNQLLEVMTSFWFNHFNVSITKNDCAQFIPAYERDVIRPNALGKFNDILLATAKSPAMLYYLDNFTSSAADDNTPANRGLFRRGLMQDTPTQNTDTGRKVMLMNKLQKVRKSKGLNENYAREVMELHTLGVDGGYTQQDVTQAAKVLTGWTIYPMGQYSKGGKNVVDKAGDNRLESRGFVHDGDFLFNANRHDKSEKIVLGKHFGPDAGYQEGVELLSMLAHNQATAKFICHKIAVRFVSDNPPQSLLDKMTKTFLNRDGDIKQVLITMVSAPEFWSESSLREKTKSPFELAIGAVRSLHADIVQPYQLYNWINRMGEKVYFYQAPTGFPDKAQYWINTGALLSRMNFGLALASGRIPGIKIDLAALNNHHEPESAQAALMTYCKLIMPERKLDETVKRLTPMLTDPNLMQKVDEASSKKIYAKVGQPAPMNMTSADNAIADSKLNLTGDQANNATAMQSAASNNSMLTQVVGVIIGSPEYQRR</sequence>
<proteinExistence type="predicted"/>
<evidence type="ECO:0000313" key="2">
    <source>
        <dbReference type="Proteomes" id="UP001247620"/>
    </source>
</evidence>
<evidence type="ECO:0000313" key="1">
    <source>
        <dbReference type="EMBL" id="MDR6944421.1"/>
    </source>
</evidence>
<name>A0ABU1TG94_9SPHI</name>
<dbReference type="EMBL" id="JAVDUU010000004">
    <property type="protein sequence ID" value="MDR6944421.1"/>
    <property type="molecule type" value="Genomic_DNA"/>
</dbReference>